<keyword evidence="7" id="KW-0406">Ion transport</keyword>
<feature type="transmembrane region" description="Helical" evidence="10">
    <location>
        <begin position="186"/>
        <end position="205"/>
    </location>
</feature>
<gene>
    <name evidence="11" type="ORF">Xvie_02031</name>
</gene>
<protein>
    <recommendedName>
        <fullName evidence="9">Multidrug-efflux transporter</fullName>
    </recommendedName>
</protein>
<dbReference type="Pfam" id="PF01554">
    <property type="entry name" value="MatE"/>
    <property type="match status" value="2"/>
</dbReference>
<evidence type="ECO:0000256" key="1">
    <source>
        <dbReference type="ARBA" id="ARBA00004429"/>
    </source>
</evidence>
<accession>A0A1Y2SE73</accession>
<keyword evidence="3" id="KW-0050">Antiport</keyword>
<dbReference type="STRING" id="351656.Xvie_02031"/>
<proteinExistence type="predicted"/>
<feature type="transmembrane region" description="Helical" evidence="10">
    <location>
        <begin position="115"/>
        <end position="137"/>
    </location>
</feature>
<evidence type="ECO:0000256" key="6">
    <source>
        <dbReference type="ARBA" id="ARBA00022989"/>
    </source>
</evidence>
<keyword evidence="2" id="KW-0813">Transport</keyword>
<dbReference type="InterPro" id="IPR050222">
    <property type="entry name" value="MATE_MdtK"/>
</dbReference>
<dbReference type="InterPro" id="IPR002528">
    <property type="entry name" value="MATE_fam"/>
</dbReference>
<evidence type="ECO:0000256" key="8">
    <source>
        <dbReference type="ARBA" id="ARBA00023136"/>
    </source>
</evidence>
<dbReference type="PANTHER" id="PTHR43298:SF2">
    <property type="entry name" value="FMN_FAD EXPORTER YEEO-RELATED"/>
    <property type="match status" value="1"/>
</dbReference>
<evidence type="ECO:0000256" key="10">
    <source>
        <dbReference type="SAM" id="Phobius"/>
    </source>
</evidence>
<comment type="caution">
    <text evidence="11">The sequence shown here is derived from an EMBL/GenBank/DDBJ whole genome shotgun (WGS) entry which is preliminary data.</text>
</comment>
<feature type="transmembrane region" description="Helical" evidence="10">
    <location>
        <begin position="379"/>
        <end position="400"/>
    </location>
</feature>
<evidence type="ECO:0000313" key="11">
    <source>
        <dbReference type="EMBL" id="OTA16261.1"/>
    </source>
</evidence>
<evidence type="ECO:0000256" key="5">
    <source>
        <dbReference type="ARBA" id="ARBA00022692"/>
    </source>
</evidence>
<dbReference type="PANTHER" id="PTHR43298">
    <property type="entry name" value="MULTIDRUG RESISTANCE PROTEIN NORM-RELATED"/>
    <property type="match status" value="1"/>
</dbReference>
<comment type="subcellular location">
    <subcellularLocation>
        <location evidence="1">Cell inner membrane</location>
        <topology evidence="1">Multi-pass membrane protein</topology>
    </subcellularLocation>
</comment>
<dbReference type="EMBL" id="MUBJ01000009">
    <property type="protein sequence ID" value="OTA16261.1"/>
    <property type="molecule type" value="Genomic_DNA"/>
</dbReference>
<dbReference type="Proteomes" id="UP000194350">
    <property type="component" value="Unassembled WGS sequence"/>
</dbReference>
<keyword evidence="12" id="KW-1185">Reference proteome</keyword>
<evidence type="ECO:0000313" key="12">
    <source>
        <dbReference type="Proteomes" id="UP000194350"/>
    </source>
</evidence>
<feature type="transmembrane region" description="Helical" evidence="10">
    <location>
        <begin position="337"/>
        <end position="359"/>
    </location>
</feature>
<evidence type="ECO:0000256" key="4">
    <source>
        <dbReference type="ARBA" id="ARBA00022475"/>
    </source>
</evidence>
<evidence type="ECO:0000256" key="3">
    <source>
        <dbReference type="ARBA" id="ARBA00022449"/>
    </source>
</evidence>
<feature type="transmembrane region" description="Helical" evidence="10">
    <location>
        <begin position="157"/>
        <end position="174"/>
    </location>
</feature>
<feature type="transmembrane region" description="Helical" evidence="10">
    <location>
        <begin position="298"/>
        <end position="316"/>
    </location>
</feature>
<dbReference type="CDD" id="cd13131">
    <property type="entry name" value="MATE_NorM_like"/>
    <property type="match status" value="1"/>
</dbReference>
<organism evidence="11 12">
    <name type="scientific">Xenorhabdus vietnamensis</name>
    <dbReference type="NCBI Taxonomy" id="351656"/>
    <lineage>
        <taxon>Bacteria</taxon>
        <taxon>Pseudomonadati</taxon>
        <taxon>Pseudomonadota</taxon>
        <taxon>Gammaproteobacteria</taxon>
        <taxon>Enterobacterales</taxon>
        <taxon>Morganellaceae</taxon>
        <taxon>Xenorhabdus</taxon>
    </lineage>
</organism>
<evidence type="ECO:0000256" key="2">
    <source>
        <dbReference type="ARBA" id="ARBA00022448"/>
    </source>
</evidence>
<sequence>MTFLWGRFIKLSKDVNLNINLQTKNIIKSPNWLDDVRSILTLATPLIISQCAQSGIFFIDALLMGQLGPQALAAGALAISAFYLCYILSFGVISAAGNLVAIYHGAGRRRDIVSAIRCGLLLALLLSLGMGILLWNVTPLMLMLGQPPQTVEVAQKFLHILVWGMPFGLLFLALRGFTAGIGKPGPIPFIMFSALILSGSLGWILSQMMGIYGIAIASIITYGYMGIAFVVILCLHRHYKRYPIFTRFTRKDLSIMPELLKIGIPTAGTLGLENSLFNGCAWLMGALGAITLAAHQSLMQLVIASFTVPLGLMYAVSMRAGQASGAGNWHKVRNLSWIGNTLILLWSLFTISVLLLIPNELLSLFLPSDINQATEAKNIALMLVPFAALLCLLDGWQTMVCGLLRALKDAQITVIISGVSYWGIGLPLAWWLSQYSLGPAGIWWGMCSGLFIACFIMQIRLQVLLRKRIHTSAHFLK</sequence>
<dbReference type="AlphaFoldDB" id="A0A1Y2SE73"/>
<keyword evidence="6 10" id="KW-1133">Transmembrane helix</keyword>
<name>A0A1Y2SE73_9GAMM</name>
<feature type="transmembrane region" description="Helical" evidence="10">
    <location>
        <begin position="71"/>
        <end position="103"/>
    </location>
</feature>
<feature type="transmembrane region" description="Helical" evidence="10">
    <location>
        <begin position="211"/>
        <end position="235"/>
    </location>
</feature>
<evidence type="ECO:0000256" key="7">
    <source>
        <dbReference type="ARBA" id="ARBA00023065"/>
    </source>
</evidence>
<keyword evidence="5 10" id="KW-0812">Transmembrane</keyword>
<feature type="transmembrane region" description="Helical" evidence="10">
    <location>
        <begin position="442"/>
        <end position="461"/>
    </location>
</feature>
<keyword evidence="4" id="KW-1003">Cell membrane</keyword>
<keyword evidence="8 10" id="KW-0472">Membrane</keyword>
<dbReference type="GO" id="GO:0005886">
    <property type="term" value="C:plasma membrane"/>
    <property type="evidence" value="ECO:0007669"/>
    <property type="project" value="UniProtKB-SubCell"/>
</dbReference>
<dbReference type="PIRSF" id="PIRSF006603">
    <property type="entry name" value="DinF"/>
    <property type="match status" value="1"/>
</dbReference>
<evidence type="ECO:0000256" key="9">
    <source>
        <dbReference type="ARBA" id="ARBA00031636"/>
    </source>
</evidence>
<dbReference type="GO" id="GO:0042910">
    <property type="term" value="F:xenobiotic transmembrane transporter activity"/>
    <property type="evidence" value="ECO:0007669"/>
    <property type="project" value="InterPro"/>
</dbReference>
<dbReference type="InterPro" id="IPR048279">
    <property type="entry name" value="MdtK-like"/>
</dbReference>
<dbReference type="OrthoDB" id="9806302at2"/>
<dbReference type="GO" id="GO:0006811">
    <property type="term" value="P:monoatomic ion transport"/>
    <property type="evidence" value="ECO:0007669"/>
    <property type="project" value="UniProtKB-KW"/>
</dbReference>
<feature type="transmembrane region" description="Helical" evidence="10">
    <location>
        <begin position="412"/>
        <end position="430"/>
    </location>
</feature>
<dbReference type="NCBIfam" id="TIGR00797">
    <property type="entry name" value="matE"/>
    <property type="match status" value="1"/>
</dbReference>
<dbReference type="GO" id="GO:0015297">
    <property type="term" value="F:antiporter activity"/>
    <property type="evidence" value="ECO:0007669"/>
    <property type="project" value="UniProtKB-KW"/>
</dbReference>
<reference evidence="11 12" key="1">
    <citation type="submission" date="2016-10" db="EMBL/GenBank/DDBJ databases">
        <title>Systematic genetic and metabolomic analysis of Xenorhabdus and Photorhabdus spp., highlights the requirements for a dual symbiotic and pathogenic life style.</title>
        <authorList>
            <person name="Tobias N.J."/>
            <person name="Wolff H."/>
            <person name="Djahanschiri B."/>
            <person name="Pidot S.J."/>
            <person name="Stinear T.P."/>
            <person name="Ebersberger I."/>
            <person name="Bode H.B."/>
        </authorList>
    </citation>
    <scope>NUCLEOTIDE SEQUENCE [LARGE SCALE GENOMIC DNA]</scope>
    <source>
        <strain evidence="11 12">DSM 22392</strain>
    </source>
</reference>